<organism evidence="3 4">
    <name type="scientific">Sneathiella sedimenti</name>
    <dbReference type="NCBI Taxonomy" id="2816034"/>
    <lineage>
        <taxon>Bacteria</taxon>
        <taxon>Pseudomonadati</taxon>
        <taxon>Pseudomonadota</taxon>
        <taxon>Alphaproteobacteria</taxon>
        <taxon>Sneathiellales</taxon>
        <taxon>Sneathiellaceae</taxon>
        <taxon>Sneathiella</taxon>
    </lineage>
</organism>
<accession>A0ABS3F4Y3</accession>
<keyword evidence="1" id="KW-0812">Transmembrane</keyword>
<evidence type="ECO:0000256" key="1">
    <source>
        <dbReference type="SAM" id="Phobius"/>
    </source>
</evidence>
<dbReference type="EMBL" id="JAFLNC010000002">
    <property type="protein sequence ID" value="MBO0333556.1"/>
    <property type="molecule type" value="Genomic_DNA"/>
</dbReference>
<evidence type="ECO:0000313" key="3">
    <source>
        <dbReference type="EMBL" id="MBO0333556.1"/>
    </source>
</evidence>
<dbReference type="Proteomes" id="UP000664761">
    <property type="component" value="Unassembled WGS sequence"/>
</dbReference>
<reference evidence="3 4" key="1">
    <citation type="submission" date="2021-03" db="EMBL/GenBank/DDBJ databases">
        <title>Sneathiella sp. CAU 1612 isolated from Kang Won-do.</title>
        <authorList>
            <person name="Kim W."/>
        </authorList>
    </citation>
    <scope>NUCLEOTIDE SEQUENCE [LARGE SCALE GENOMIC DNA]</scope>
    <source>
        <strain evidence="3 4">CAU 1612</strain>
    </source>
</reference>
<gene>
    <name evidence="3" type="ORF">J0X12_08030</name>
</gene>
<evidence type="ECO:0000259" key="2">
    <source>
        <dbReference type="Pfam" id="PF07835"/>
    </source>
</evidence>
<comment type="caution">
    <text evidence="3">The sequence shown here is derived from an EMBL/GenBank/DDBJ whole genome shotgun (WGS) entry which is preliminary data.</text>
</comment>
<dbReference type="Gene3D" id="1.20.5.160">
    <property type="entry name" value="Bacterial aa3 type cytochrome c oxidase subunit IV"/>
    <property type="match status" value="1"/>
</dbReference>
<dbReference type="InterPro" id="IPR036596">
    <property type="entry name" value="Cyt-C_aa3_sf"/>
</dbReference>
<name>A0ABS3F4Y3_9PROT</name>
<keyword evidence="4" id="KW-1185">Reference proteome</keyword>
<dbReference type="RefSeq" id="WP_207044005.1">
    <property type="nucleotide sequence ID" value="NZ_JAFLNC010000002.1"/>
</dbReference>
<feature type="domain" description="Cytochrome c oxidase subunit IV bacterial aa3 type" evidence="2">
    <location>
        <begin position="6"/>
        <end position="41"/>
    </location>
</feature>
<keyword evidence="1" id="KW-0472">Membrane</keyword>
<protein>
    <submittedName>
        <fullName evidence="3">Aa3-type cytochrome c oxidase subunit IV</fullName>
    </submittedName>
</protein>
<dbReference type="InterPro" id="IPR012422">
    <property type="entry name" value="Cyt_c_oxidase_su4_bac-aa3"/>
</dbReference>
<keyword evidence="1" id="KW-1133">Transmembrane helix</keyword>
<proteinExistence type="predicted"/>
<evidence type="ECO:0000313" key="4">
    <source>
        <dbReference type="Proteomes" id="UP000664761"/>
    </source>
</evidence>
<dbReference type="SUPFAM" id="SSF81469">
    <property type="entry name" value="Bacterial aa3 type cytochrome c oxidase subunit IV"/>
    <property type="match status" value="1"/>
</dbReference>
<dbReference type="Pfam" id="PF07835">
    <property type="entry name" value="COX4_pro_2"/>
    <property type="match status" value="1"/>
</dbReference>
<feature type="transmembrane region" description="Helical" evidence="1">
    <location>
        <begin position="22"/>
        <end position="41"/>
    </location>
</feature>
<sequence>MSEQGNMDISAQRESYGAFIKLFKYSTIFLVVLLILMAIFLT</sequence>